<sequence length="316" mass="35243">MMEKDKKVALIDMGTNTFHLLITQIQEGSEPNDLVRIKEPVKLGEGGISHGEIAPAAYARALQTLKGFKSLIDQHGAEEVKAMATSAVRNAANGPDLIQDIAAETGITVEIIDGDLEAELIYYGVKSALEIGFEKSLLMDIGGGSVEFIICDDHQVFWKQSFEIGAQRLLDKFFITDPLEEHAIEALKLYLQEQLTPLAEAVARCKPTVLIGSSGTFDTLCDIDSKRKGLDREQDCCPEADLPLADFYEIYEDILRKNRSERLAIPGMLEMRVDMIVMAIILIDFVLENYSINKIRVSAYALKEGMLYRMLNQEHK</sequence>
<evidence type="ECO:0000313" key="2">
    <source>
        <dbReference type="EMBL" id="GEO02405.1"/>
    </source>
</evidence>
<dbReference type="Gene3D" id="3.30.420.150">
    <property type="entry name" value="Exopolyphosphatase. Domain 2"/>
    <property type="match status" value="1"/>
</dbReference>
<evidence type="ECO:0000313" key="3">
    <source>
        <dbReference type="Proteomes" id="UP000321532"/>
    </source>
</evidence>
<protein>
    <recommendedName>
        <fullName evidence="1">Ppx/GppA phosphatase N-terminal domain-containing protein</fullName>
    </recommendedName>
</protein>
<proteinExistence type="predicted"/>
<dbReference type="InterPro" id="IPR003695">
    <property type="entry name" value="Ppx_GppA_N"/>
</dbReference>
<dbReference type="InterPro" id="IPR043129">
    <property type="entry name" value="ATPase_NBD"/>
</dbReference>
<comment type="caution">
    <text evidence="2">The sequence shown here is derived from an EMBL/GenBank/DDBJ whole genome shotgun (WGS) entry which is preliminary data.</text>
</comment>
<feature type="domain" description="Ppx/GppA phosphatase N-terminal" evidence="1">
    <location>
        <begin position="22"/>
        <end position="313"/>
    </location>
</feature>
<dbReference type="EMBL" id="BJYS01000001">
    <property type="protein sequence ID" value="GEO02405.1"/>
    <property type="molecule type" value="Genomic_DNA"/>
</dbReference>
<dbReference type="InterPro" id="IPR050273">
    <property type="entry name" value="GppA/Ppx_hydrolase"/>
</dbReference>
<dbReference type="AlphaFoldDB" id="A0A512ARS3"/>
<dbReference type="CDD" id="cd24055">
    <property type="entry name" value="ASKHA_NBD_ChPPX-like"/>
    <property type="match status" value="1"/>
</dbReference>
<dbReference type="PANTHER" id="PTHR30005">
    <property type="entry name" value="EXOPOLYPHOSPHATASE"/>
    <property type="match status" value="1"/>
</dbReference>
<reference evidence="2 3" key="1">
    <citation type="submission" date="2019-07" db="EMBL/GenBank/DDBJ databases">
        <title>Whole genome shotgun sequence of Adhaeribacter aerolatus NBRC 106133.</title>
        <authorList>
            <person name="Hosoyama A."/>
            <person name="Uohara A."/>
            <person name="Ohji S."/>
            <person name="Ichikawa N."/>
        </authorList>
    </citation>
    <scope>NUCLEOTIDE SEQUENCE [LARGE SCALE GENOMIC DNA]</scope>
    <source>
        <strain evidence="2 3">NBRC 106133</strain>
    </source>
</reference>
<dbReference type="RefSeq" id="WP_246150704.1">
    <property type="nucleotide sequence ID" value="NZ_BJYS01000001.1"/>
</dbReference>
<dbReference type="Pfam" id="PF02541">
    <property type="entry name" value="Ppx-GppA"/>
    <property type="match status" value="1"/>
</dbReference>
<dbReference type="GO" id="GO:0016462">
    <property type="term" value="F:pyrophosphatase activity"/>
    <property type="evidence" value="ECO:0007669"/>
    <property type="project" value="TreeGrafter"/>
</dbReference>
<evidence type="ECO:0000259" key="1">
    <source>
        <dbReference type="Pfam" id="PF02541"/>
    </source>
</evidence>
<dbReference type="SUPFAM" id="SSF53067">
    <property type="entry name" value="Actin-like ATPase domain"/>
    <property type="match status" value="2"/>
</dbReference>
<gene>
    <name evidence="2" type="ORF">AAE02nite_00690</name>
</gene>
<organism evidence="2 3">
    <name type="scientific">Adhaeribacter aerolatus</name>
    <dbReference type="NCBI Taxonomy" id="670289"/>
    <lineage>
        <taxon>Bacteria</taxon>
        <taxon>Pseudomonadati</taxon>
        <taxon>Bacteroidota</taxon>
        <taxon>Cytophagia</taxon>
        <taxon>Cytophagales</taxon>
        <taxon>Hymenobacteraceae</taxon>
        <taxon>Adhaeribacter</taxon>
    </lineage>
</organism>
<dbReference type="Gene3D" id="3.30.420.40">
    <property type="match status" value="1"/>
</dbReference>
<name>A0A512ARS3_9BACT</name>
<accession>A0A512ARS3</accession>
<keyword evidence="3" id="KW-1185">Reference proteome</keyword>
<dbReference type="PANTHER" id="PTHR30005:SF0">
    <property type="entry name" value="RETROGRADE REGULATION PROTEIN 2"/>
    <property type="match status" value="1"/>
</dbReference>
<dbReference type="Proteomes" id="UP000321532">
    <property type="component" value="Unassembled WGS sequence"/>
</dbReference>